<dbReference type="EMBL" id="LWUJ01000012">
    <property type="protein sequence ID" value="OAL09978.1"/>
    <property type="molecule type" value="Genomic_DNA"/>
</dbReference>
<keyword evidence="2" id="KW-1185">Reference proteome</keyword>
<organism evidence="1 2">
    <name type="scientific">Candidatus Mycoplasma haematobovis</name>
    <dbReference type="NCBI Taxonomy" id="432608"/>
    <lineage>
        <taxon>Bacteria</taxon>
        <taxon>Bacillati</taxon>
        <taxon>Mycoplasmatota</taxon>
        <taxon>Mollicutes</taxon>
        <taxon>Mycoplasmataceae</taxon>
        <taxon>Mycoplasma</taxon>
    </lineage>
</organism>
<proteinExistence type="predicted"/>
<gene>
    <name evidence="1" type="ORF">A6V39_03635</name>
</gene>
<reference evidence="2" key="1">
    <citation type="submission" date="2016-04" db="EMBL/GenBank/DDBJ databases">
        <authorList>
            <person name="Quiroz-Castaneda R.E."/>
            <person name="Martinez-Ocampo F."/>
        </authorList>
    </citation>
    <scope>NUCLEOTIDE SEQUENCE [LARGE SCALE GENOMIC DNA]</scope>
    <source>
        <strain evidence="2">INIFAP01</strain>
    </source>
</reference>
<sequence length="73" mass="8410">MSVKQLLYFSGLVPTVLGGNYFGQDRKIDDTLRRIGKKVFKVFTTNTKIMKALEKLYLMQLLENQLLNDVIEA</sequence>
<protein>
    <submittedName>
        <fullName evidence="1">Uncharacterized protein</fullName>
    </submittedName>
</protein>
<dbReference type="Proteomes" id="UP000077623">
    <property type="component" value="Unassembled WGS sequence"/>
</dbReference>
<evidence type="ECO:0000313" key="2">
    <source>
        <dbReference type="Proteomes" id="UP000077623"/>
    </source>
</evidence>
<name>A0A1A9QCL3_9MOLU</name>
<comment type="caution">
    <text evidence="1">The sequence shown here is derived from an EMBL/GenBank/DDBJ whole genome shotgun (WGS) entry which is preliminary data.</text>
</comment>
<dbReference type="AlphaFoldDB" id="A0A1A9QCL3"/>
<accession>A0A1A9QCL3</accession>
<dbReference type="RefSeq" id="WP_187150363.1">
    <property type="nucleotide sequence ID" value="NZ_LWUJ01000012.1"/>
</dbReference>
<evidence type="ECO:0000313" key="1">
    <source>
        <dbReference type="EMBL" id="OAL09978.1"/>
    </source>
</evidence>